<evidence type="ECO:0000256" key="1">
    <source>
        <dbReference type="ARBA" id="ARBA00004448"/>
    </source>
</evidence>
<keyword evidence="9 10" id="KW-0472">Membrane</keyword>
<evidence type="ECO:0000256" key="2">
    <source>
        <dbReference type="ARBA" id="ARBA00006375"/>
    </source>
</evidence>
<sequence length="267" mass="28001">MSEQPSFVASLLAGGMAGTAVDVALYPLDTIKTRLQSPEGFVKSGGLRGVYNGLSAAAVGSAPGAALFFSSYEAAKHALDPDSPLAHMAAASVAETMACLVRVPTENVKQKMQAGLHGTATETMNAILKNSGMMGFYTGYLTTVVREIPFSFIQFPIYEGLKAAWAKRRGGPLEPYEAAGCGSVSGAFAAAVTTPMDVVKTRLMLGTDKHGETYRGLGDTFRRVYTEEGAAALMSGVTPRVTWIGIGGFVFFGVYEGAKTWLMGLGA</sequence>
<keyword evidence="6" id="KW-0999">Mitochondrion inner membrane</keyword>
<keyword evidence="3 11" id="KW-0813">Transport</keyword>
<keyword evidence="8" id="KW-0496">Mitochondrion</keyword>
<comment type="similarity">
    <text evidence="2 11">Belongs to the mitochondrial carrier (TC 2.A.29) family.</text>
</comment>
<dbReference type="GO" id="GO:0055085">
    <property type="term" value="P:transmembrane transport"/>
    <property type="evidence" value="ECO:0007669"/>
    <property type="project" value="InterPro"/>
</dbReference>
<feature type="repeat" description="Solcar" evidence="10">
    <location>
        <begin position="5"/>
        <end position="78"/>
    </location>
</feature>
<dbReference type="InterPro" id="IPR023395">
    <property type="entry name" value="MCP_dom_sf"/>
</dbReference>
<keyword evidence="7" id="KW-1133">Transmembrane helix</keyword>
<evidence type="ECO:0000256" key="3">
    <source>
        <dbReference type="ARBA" id="ARBA00022448"/>
    </source>
</evidence>
<evidence type="ECO:0000256" key="6">
    <source>
        <dbReference type="ARBA" id="ARBA00022792"/>
    </source>
</evidence>
<dbReference type="EMBL" id="FN649760">
    <property type="protein sequence ID" value="CBN75663.1"/>
    <property type="molecule type" value="Genomic_DNA"/>
</dbReference>
<feature type="repeat" description="Solcar" evidence="10">
    <location>
        <begin position="173"/>
        <end position="261"/>
    </location>
</feature>
<reference evidence="12 13" key="1">
    <citation type="journal article" date="2010" name="Nature">
        <title>The Ectocarpus genome and the independent evolution of multicellularity in brown algae.</title>
        <authorList>
            <person name="Cock J.M."/>
            <person name="Sterck L."/>
            <person name="Rouze P."/>
            <person name="Scornet D."/>
            <person name="Allen A.E."/>
            <person name="Amoutzias G."/>
            <person name="Anthouard V."/>
            <person name="Artiguenave F."/>
            <person name="Aury J.M."/>
            <person name="Badger J.H."/>
            <person name="Beszteri B."/>
            <person name="Billiau K."/>
            <person name="Bonnet E."/>
            <person name="Bothwell J.H."/>
            <person name="Bowler C."/>
            <person name="Boyen C."/>
            <person name="Brownlee C."/>
            <person name="Carrano C.J."/>
            <person name="Charrier B."/>
            <person name="Cho G.Y."/>
            <person name="Coelho S.M."/>
            <person name="Collen J."/>
            <person name="Corre E."/>
            <person name="Da Silva C."/>
            <person name="Delage L."/>
            <person name="Delaroque N."/>
            <person name="Dittami S.M."/>
            <person name="Doulbeau S."/>
            <person name="Elias M."/>
            <person name="Farnham G."/>
            <person name="Gachon C.M."/>
            <person name="Gschloessl B."/>
            <person name="Heesch S."/>
            <person name="Jabbari K."/>
            <person name="Jubin C."/>
            <person name="Kawai H."/>
            <person name="Kimura K."/>
            <person name="Kloareg B."/>
            <person name="Kupper F.C."/>
            <person name="Lang D."/>
            <person name="Le Bail A."/>
            <person name="Leblanc C."/>
            <person name="Lerouge P."/>
            <person name="Lohr M."/>
            <person name="Lopez P.J."/>
            <person name="Martens C."/>
            <person name="Maumus F."/>
            <person name="Michel G."/>
            <person name="Miranda-Saavedra D."/>
            <person name="Morales J."/>
            <person name="Moreau H."/>
            <person name="Motomura T."/>
            <person name="Nagasato C."/>
            <person name="Napoli C.A."/>
            <person name="Nelson D.R."/>
            <person name="Nyvall-Collen P."/>
            <person name="Peters A.F."/>
            <person name="Pommier C."/>
            <person name="Potin P."/>
            <person name="Poulain J."/>
            <person name="Quesneville H."/>
            <person name="Read B."/>
            <person name="Rensing S.A."/>
            <person name="Ritter A."/>
            <person name="Rousvoal S."/>
            <person name="Samanta M."/>
            <person name="Samson G."/>
            <person name="Schroeder D.C."/>
            <person name="Segurens B."/>
            <person name="Strittmatter M."/>
            <person name="Tonon T."/>
            <person name="Tregear J.W."/>
            <person name="Valentin K."/>
            <person name="von Dassow P."/>
            <person name="Yamagishi T."/>
            <person name="Van de Peer Y."/>
            <person name="Wincker P."/>
        </authorList>
    </citation>
    <scope>NUCLEOTIDE SEQUENCE [LARGE SCALE GENOMIC DNA]</scope>
    <source>
        <strain evidence="13">Ec32 / CCAP1310/4</strain>
    </source>
</reference>
<organism evidence="12 13">
    <name type="scientific">Ectocarpus siliculosus</name>
    <name type="common">Brown alga</name>
    <name type="synonym">Conferva siliculosa</name>
    <dbReference type="NCBI Taxonomy" id="2880"/>
    <lineage>
        <taxon>Eukaryota</taxon>
        <taxon>Sar</taxon>
        <taxon>Stramenopiles</taxon>
        <taxon>Ochrophyta</taxon>
        <taxon>PX clade</taxon>
        <taxon>Phaeophyceae</taxon>
        <taxon>Ectocarpales</taxon>
        <taxon>Ectocarpaceae</taxon>
        <taxon>Ectocarpus</taxon>
    </lineage>
</organism>
<dbReference type="OrthoDB" id="276989at2759"/>
<evidence type="ECO:0000256" key="5">
    <source>
        <dbReference type="ARBA" id="ARBA00022737"/>
    </source>
</evidence>
<evidence type="ECO:0000256" key="11">
    <source>
        <dbReference type="RuleBase" id="RU000488"/>
    </source>
</evidence>
<dbReference type="GO" id="GO:0005743">
    <property type="term" value="C:mitochondrial inner membrane"/>
    <property type="evidence" value="ECO:0007669"/>
    <property type="project" value="UniProtKB-SubCell"/>
</dbReference>
<evidence type="ECO:0000313" key="12">
    <source>
        <dbReference type="EMBL" id="CBN75663.1"/>
    </source>
</evidence>
<evidence type="ECO:0000313" key="13">
    <source>
        <dbReference type="Proteomes" id="UP000002630"/>
    </source>
</evidence>
<dbReference type="PANTHER" id="PTHR45667">
    <property type="entry name" value="S-ADENOSYLMETHIONINE MITOCHONDRIAL CARRIER PROTEIN"/>
    <property type="match status" value="1"/>
</dbReference>
<dbReference type="Proteomes" id="UP000002630">
    <property type="component" value="Unassembled WGS sequence"/>
</dbReference>
<dbReference type="FunFam" id="1.50.40.10:FF:000018">
    <property type="entry name" value="S-adenosylmethionine mitochondrial carrier protein-like"/>
    <property type="match status" value="1"/>
</dbReference>
<dbReference type="AlphaFoldDB" id="D8LFT9"/>
<dbReference type="InterPro" id="IPR002067">
    <property type="entry name" value="MCP"/>
</dbReference>
<dbReference type="SUPFAM" id="SSF103506">
    <property type="entry name" value="Mitochondrial carrier"/>
    <property type="match status" value="1"/>
</dbReference>
<keyword evidence="13" id="KW-1185">Reference proteome</keyword>
<evidence type="ECO:0000256" key="8">
    <source>
        <dbReference type="ARBA" id="ARBA00023128"/>
    </source>
</evidence>
<dbReference type="PRINTS" id="PR00926">
    <property type="entry name" value="MITOCARRIER"/>
</dbReference>
<evidence type="ECO:0000256" key="7">
    <source>
        <dbReference type="ARBA" id="ARBA00022989"/>
    </source>
</evidence>
<evidence type="ECO:0000256" key="9">
    <source>
        <dbReference type="ARBA" id="ARBA00023136"/>
    </source>
</evidence>
<dbReference type="InterPro" id="IPR018108">
    <property type="entry name" value="MCP_transmembrane"/>
</dbReference>
<dbReference type="FunCoup" id="D8LFT9">
    <property type="interactions" value="337"/>
</dbReference>
<dbReference type="Pfam" id="PF00153">
    <property type="entry name" value="Mito_carr"/>
    <property type="match status" value="4"/>
</dbReference>
<keyword evidence="4 10" id="KW-0812">Transmembrane</keyword>
<gene>
    <name evidence="12" type="ORF">Esi_0151_0070</name>
</gene>
<dbReference type="InParanoid" id="D8LFT9"/>
<dbReference type="eggNOG" id="KOG0768">
    <property type="taxonomic scope" value="Eukaryota"/>
</dbReference>
<comment type="subcellular location">
    <subcellularLocation>
        <location evidence="1">Mitochondrion inner membrane</location>
        <topology evidence="1">Multi-pass membrane protein</topology>
    </subcellularLocation>
</comment>
<evidence type="ECO:0000256" key="10">
    <source>
        <dbReference type="PROSITE-ProRule" id="PRU00282"/>
    </source>
</evidence>
<name>D8LFT9_ECTSI</name>
<dbReference type="Gene3D" id="1.50.40.10">
    <property type="entry name" value="Mitochondrial carrier domain"/>
    <property type="match status" value="2"/>
</dbReference>
<accession>D8LFT9</accession>
<protein>
    <submittedName>
        <fullName evidence="12">Uncharacterized protein</fullName>
    </submittedName>
</protein>
<proteinExistence type="inferred from homology"/>
<dbReference type="STRING" id="2880.D8LFT9"/>
<feature type="repeat" description="Solcar" evidence="10">
    <location>
        <begin position="82"/>
        <end position="164"/>
    </location>
</feature>
<keyword evidence="5" id="KW-0677">Repeat</keyword>
<dbReference type="PROSITE" id="PS50920">
    <property type="entry name" value="SOLCAR"/>
    <property type="match status" value="3"/>
</dbReference>
<evidence type="ECO:0000256" key="4">
    <source>
        <dbReference type="ARBA" id="ARBA00022692"/>
    </source>
</evidence>